<evidence type="ECO:0000259" key="7">
    <source>
        <dbReference type="PROSITE" id="PS50089"/>
    </source>
</evidence>
<gene>
    <name evidence="8" type="ORF">OLEA9_A110972</name>
</gene>
<dbReference type="Gramene" id="OE9A110972T1">
    <property type="protein sequence ID" value="OE9A110972C1"/>
    <property type="gene ID" value="OE9A110972"/>
</dbReference>
<evidence type="ECO:0000256" key="5">
    <source>
        <dbReference type="ARBA" id="ARBA00022833"/>
    </source>
</evidence>
<feature type="domain" description="RING-type" evidence="7">
    <location>
        <begin position="180"/>
        <end position="221"/>
    </location>
</feature>
<dbReference type="OrthoDB" id="4348522at2759"/>
<dbReference type="GO" id="GO:0005737">
    <property type="term" value="C:cytoplasm"/>
    <property type="evidence" value="ECO:0007669"/>
    <property type="project" value="TreeGrafter"/>
</dbReference>
<dbReference type="SUPFAM" id="SSF57850">
    <property type="entry name" value="RING/U-box"/>
    <property type="match status" value="1"/>
</dbReference>
<comment type="caution">
    <text evidence="8">The sequence shown here is derived from an EMBL/GenBank/DDBJ whole genome shotgun (WGS) entry which is preliminary data.</text>
</comment>
<evidence type="ECO:0000256" key="4">
    <source>
        <dbReference type="ARBA" id="ARBA00022771"/>
    </source>
</evidence>
<dbReference type="PANTHER" id="PTHR15710:SF77">
    <property type="entry name" value="RING-H2 FINGER PROTEIN ATL21B"/>
    <property type="match status" value="1"/>
</dbReference>
<keyword evidence="5" id="KW-0862">Zinc</keyword>
<evidence type="ECO:0000256" key="3">
    <source>
        <dbReference type="ARBA" id="ARBA00022723"/>
    </source>
</evidence>
<protein>
    <recommendedName>
        <fullName evidence="2">RING-type E3 ubiquitin transferase</fullName>
        <ecNumber evidence="2">2.3.2.27</ecNumber>
    </recommendedName>
</protein>
<dbReference type="CDD" id="cd16454">
    <property type="entry name" value="RING-H2_PA-TM-RING"/>
    <property type="match status" value="1"/>
</dbReference>
<name>A0A8S0TQX5_OLEEU</name>
<dbReference type="AlphaFoldDB" id="A0A8S0TQX5"/>
<dbReference type="Proteomes" id="UP000594638">
    <property type="component" value="Unassembled WGS sequence"/>
</dbReference>
<dbReference type="InterPro" id="IPR013083">
    <property type="entry name" value="Znf_RING/FYVE/PHD"/>
</dbReference>
<keyword evidence="4 6" id="KW-0863">Zinc-finger</keyword>
<dbReference type="EC" id="2.3.2.27" evidence="2"/>
<reference evidence="8 9" key="1">
    <citation type="submission" date="2019-12" db="EMBL/GenBank/DDBJ databases">
        <authorList>
            <person name="Alioto T."/>
            <person name="Alioto T."/>
            <person name="Gomez Garrido J."/>
        </authorList>
    </citation>
    <scope>NUCLEOTIDE SEQUENCE [LARGE SCALE GENOMIC DNA]</scope>
</reference>
<keyword evidence="9" id="KW-1185">Reference proteome</keyword>
<evidence type="ECO:0000256" key="6">
    <source>
        <dbReference type="PROSITE-ProRule" id="PRU00175"/>
    </source>
</evidence>
<dbReference type="Gene3D" id="3.30.40.10">
    <property type="entry name" value="Zinc/RING finger domain, C3HC4 (zinc finger)"/>
    <property type="match status" value="1"/>
</dbReference>
<evidence type="ECO:0000256" key="1">
    <source>
        <dbReference type="ARBA" id="ARBA00000900"/>
    </source>
</evidence>
<sequence length="229" mass="26373">MEYIRWRGVISQQSIHTEPVLDDQYSSSEVHILVEFQCETVKKWVIHCDDGELLFVRSESHREAAMTSQTRLDYAAANEDLKQLLLEKLETYDLRDDQNCKEKLADKVIYQARKLGSTGKERSSSLFVNIRKTLFYVVRESVSQLGEIGDDVKMVPASMDAILSLPKKEMDYNGDEFGNCTVCLEEIVKGVEVSTLLCSHMFHSNCITEWLKRSHYCPICRFEMPIAMN</sequence>
<dbReference type="SMART" id="SM00184">
    <property type="entry name" value="RING"/>
    <property type="match status" value="1"/>
</dbReference>
<proteinExistence type="predicted"/>
<dbReference type="GO" id="GO:0061630">
    <property type="term" value="F:ubiquitin protein ligase activity"/>
    <property type="evidence" value="ECO:0007669"/>
    <property type="project" value="UniProtKB-EC"/>
</dbReference>
<evidence type="ECO:0000313" key="9">
    <source>
        <dbReference type="Proteomes" id="UP000594638"/>
    </source>
</evidence>
<evidence type="ECO:0000256" key="2">
    <source>
        <dbReference type="ARBA" id="ARBA00012483"/>
    </source>
</evidence>
<evidence type="ECO:0000313" key="8">
    <source>
        <dbReference type="EMBL" id="CAA3008389.1"/>
    </source>
</evidence>
<dbReference type="InterPro" id="IPR001841">
    <property type="entry name" value="Znf_RING"/>
</dbReference>
<dbReference type="GO" id="GO:0016874">
    <property type="term" value="F:ligase activity"/>
    <property type="evidence" value="ECO:0007669"/>
    <property type="project" value="UniProtKB-KW"/>
</dbReference>
<accession>A0A8S0TQX5</accession>
<comment type="catalytic activity">
    <reaction evidence="1">
        <text>S-ubiquitinyl-[E2 ubiquitin-conjugating enzyme]-L-cysteine + [acceptor protein]-L-lysine = [E2 ubiquitin-conjugating enzyme]-L-cysteine + N(6)-ubiquitinyl-[acceptor protein]-L-lysine.</text>
        <dbReference type="EC" id="2.3.2.27"/>
    </reaction>
</comment>
<dbReference type="GO" id="GO:0008270">
    <property type="term" value="F:zinc ion binding"/>
    <property type="evidence" value="ECO:0007669"/>
    <property type="project" value="UniProtKB-KW"/>
</dbReference>
<dbReference type="PANTHER" id="PTHR15710">
    <property type="entry name" value="E3 UBIQUITIN-PROTEIN LIGASE PRAJA"/>
    <property type="match status" value="1"/>
</dbReference>
<dbReference type="EMBL" id="CACTIH010007296">
    <property type="protein sequence ID" value="CAA3008389.1"/>
    <property type="molecule type" value="Genomic_DNA"/>
</dbReference>
<dbReference type="GO" id="GO:0016567">
    <property type="term" value="P:protein ubiquitination"/>
    <property type="evidence" value="ECO:0007669"/>
    <property type="project" value="TreeGrafter"/>
</dbReference>
<keyword evidence="3" id="KW-0479">Metal-binding</keyword>
<keyword evidence="8" id="KW-0436">Ligase</keyword>
<dbReference type="PROSITE" id="PS50089">
    <property type="entry name" value="ZF_RING_2"/>
    <property type="match status" value="1"/>
</dbReference>
<dbReference type="Pfam" id="PF13639">
    <property type="entry name" value="zf-RING_2"/>
    <property type="match status" value="1"/>
</dbReference>
<organism evidence="8 9">
    <name type="scientific">Olea europaea subsp. europaea</name>
    <dbReference type="NCBI Taxonomy" id="158383"/>
    <lineage>
        <taxon>Eukaryota</taxon>
        <taxon>Viridiplantae</taxon>
        <taxon>Streptophyta</taxon>
        <taxon>Embryophyta</taxon>
        <taxon>Tracheophyta</taxon>
        <taxon>Spermatophyta</taxon>
        <taxon>Magnoliopsida</taxon>
        <taxon>eudicotyledons</taxon>
        <taxon>Gunneridae</taxon>
        <taxon>Pentapetalae</taxon>
        <taxon>asterids</taxon>
        <taxon>lamiids</taxon>
        <taxon>Lamiales</taxon>
        <taxon>Oleaceae</taxon>
        <taxon>Oleeae</taxon>
        <taxon>Olea</taxon>
    </lineage>
</organism>